<feature type="domain" description="Phosphoribosyltransferase" evidence="3">
    <location>
        <begin position="28"/>
        <end position="171"/>
    </location>
</feature>
<dbReference type="InterPro" id="IPR050408">
    <property type="entry name" value="HGPRT"/>
</dbReference>
<dbReference type="AlphaFoldDB" id="A0A4Y9SKR9"/>
<evidence type="ECO:0000256" key="2">
    <source>
        <dbReference type="ARBA" id="ARBA00049402"/>
    </source>
</evidence>
<dbReference type="RefSeq" id="WP_135200903.1">
    <property type="nucleotide sequence ID" value="NZ_SPVG01000072.1"/>
</dbReference>
<protein>
    <submittedName>
        <fullName evidence="4">Hypoxanthine-guanine phosphoribosyltransferase</fullName>
        <ecNumber evidence="4">2.4.2.8</ecNumber>
    </submittedName>
</protein>
<dbReference type="CDD" id="cd06223">
    <property type="entry name" value="PRTases_typeI"/>
    <property type="match status" value="1"/>
</dbReference>
<dbReference type="GO" id="GO:0032264">
    <property type="term" value="P:IMP salvage"/>
    <property type="evidence" value="ECO:0007669"/>
    <property type="project" value="TreeGrafter"/>
</dbReference>
<keyword evidence="4" id="KW-0328">Glycosyltransferase</keyword>
<dbReference type="InterPro" id="IPR029057">
    <property type="entry name" value="PRTase-like"/>
</dbReference>
<dbReference type="GO" id="GO:0052657">
    <property type="term" value="F:guanine phosphoribosyltransferase activity"/>
    <property type="evidence" value="ECO:0007669"/>
    <property type="project" value="RHEA"/>
</dbReference>
<name>A0A4Y9SKR9_9BURK</name>
<dbReference type="GO" id="GO:0006178">
    <property type="term" value="P:guanine salvage"/>
    <property type="evidence" value="ECO:0007669"/>
    <property type="project" value="TreeGrafter"/>
</dbReference>
<dbReference type="EMBL" id="SPVG01000072">
    <property type="protein sequence ID" value="TFW27250.1"/>
    <property type="molecule type" value="Genomic_DNA"/>
</dbReference>
<sequence>MQDFHHNRARALLADAEELFSKQDVDHAVTQMAGTLNARFDQPDSEEFPLVLGVMGGAVVFTGNLLPQLTFPLEFDYIHVSRYGDEDRGGEVVWKVVPRSNVSGRTVIVLDDILDEGETLAHVKQRLLDMGAREVILAVFADKVIGKAKPVKADIVGITIPNRFVVGFGMDAYGYWRNLPGLWAIKTGN</sequence>
<comment type="catalytic activity">
    <reaction evidence="2">
        <text>IMP + diphosphate = hypoxanthine + 5-phospho-alpha-D-ribose 1-diphosphate</text>
        <dbReference type="Rhea" id="RHEA:17973"/>
        <dbReference type="ChEBI" id="CHEBI:17368"/>
        <dbReference type="ChEBI" id="CHEBI:33019"/>
        <dbReference type="ChEBI" id="CHEBI:58017"/>
        <dbReference type="ChEBI" id="CHEBI:58053"/>
        <dbReference type="EC" id="2.4.2.8"/>
    </reaction>
    <physiologicalReaction direction="right-to-left" evidence="2">
        <dbReference type="Rhea" id="RHEA:17975"/>
    </physiologicalReaction>
</comment>
<organism evidence="4 5">
    <name type="scientific">Duganella callida</name>
    <dbReference type="NCBI Taxonomy" id="2561932"/>
    <lineage>
        <taxon>Bacteria</taxon>
        <taxon>Pseudomonadati</taxon>
        <taxon>Pseudomonadota</taxon>
        <taxon>Betaproteobacteria</taxon>
        <taxon>Burkholderiales</taxon>
        <taxon>Oxalobacteraceae</taxon>
        <taxon>Telluria group</taxon>
        <taxon>Duganella</taxon>
    </lineage>
</organism>
<reference evidence="4 5" key="1">
    <citation type="submission" date="2019-03" db="EMBL/GenBank/DDBJ databases">
        <title>Draft Genome Sequence of Duganella callidus sp. nov., a Novel Duganella Species Isolated from Cultivated Soil.</title>
        <authorList>
            <person name="Raths R."/>
            <person name="Peta V."/>
            <person name="Bucking H."/>
        </authorList>
    </citation>
    <scope>NUCLEOTIDE SEQUENCE [LARGE SCALE GENOMIC DNA]</scope>
    <source>
        <strain evidence="4 5">DN04</strain>
    </source>
</reference>
<keyword evidence="5" id="KW-1185">Reference proteome</keyword>
<evidence type="ECO:0000256" key="1">
    <source>
        <dbReference type="ARBA" id="ARBA00048811"/>
    </source>
</evidence>
<accession>A0A4Y9SKR9</accession>
<evidence type="ECO:0000313" key="5">
    <source>
        <dbReference type="Proteomes" id="UP000297729"/>
    </source>
</evidence>
<dbReference type="Pfam" id="PF00156">
    <property type="entry name" value="Pribosyltran"/>
    <property type="match status" value="1"/>
</dbReference>
<dbReference type="PANTHER" id="PTHR43340">
    <property type="entry name" value="HYPOXANTHINE-GUANINE PHOSPHORIBOSYLTRANSFERASE"/>
    <property type="match status" value="1"/>
</dbReference>
<evidence type="ECO:0000259" key="3">
    <source>
        <dbReference type="Pfam" id="PF00156"/>
    </source>
</evidence>
<dbReference type="NCBIfam" id="NF006605">
    <property type="entry name" value="PRK09162.1"/>
    <property type="match status" value="1"/>
</dbReference>
<gene>
    <name evidence="4" type="ORF">E4L98_07325</name>
</gene>
<dbReference type="GO" id="GO:0000287">
    <property type="term" value="F:magnesium ion binding"/>
    <property type="evidence" value="ECO:0007669"/>
    <property type="project" value="TreeGrafter"/>
</dbReference>
<dbReference type="SUPFAM" id="SSF53271">
    <property type="entry name" value="PRTase-like"/>
    <property type="match status" value="1"/>
</dbReference>
<dbReference type="GO" id="GO:0004422">
    <property type="term" value="F:hypoxanthine phosphoribosyltransferase activity"/>
    <property type="evidence" value="ECO:0007669"/>
    <property type="project" value="TreeGrafter"/>
</dbReference>
<dbReference type="EC" id="2.4.2.8" evidence="4"/>
<dbReference type="GO" id="GO:0005829">
    <property type="term" value="C:cytosol"/>
    <property type="evidence" value="ECO:0007669"/>
    <property type="project" value="TreeGrafter"/>
</dbReference>
<dbReference type="GO" id="GO:0032263">
    <property type="term" value="P:GMP salvage"/>
    <property type="evidence" value="ECO:0007669"/>
    <property type="project" value="TreeGrafter"/>
</dbReference>
<dbReference type="Gene3D" id="3.40.50.2020">
    <property type="match status" value="1"/>
</dbReference>
<dbReference type="PANTHER" id="PTHR43340:SF1">
    <property type="entry name" value="HYPOXANTHINE PHOSPHORIBOSYLTRANSFERASE"/>
    <property type="match status" value="1"/>
</dbReference>
<dbReference type="GO" id="GO:0046100">
    <property type="term" value="P:hypoxanthine metabolic process"/>
    <property type="evidence" value="ECO:0007669"/>
    <property type="project" value="TreeGrafter"/>
</dbReference>
<proteinExistence type="predicted"/>
<keyword evidence="4" id="KW-0808">Transferase</keyword>
<dbReference type="OrthoDB" id="9802824at2"/>
<comment type="catalytic activity">
    <reaction evidence="1">
        <text>GMP + diphosphate = guanine + 5-phospho-alpha-D-ribose 1-diphosphate</text>
        <dbReference type="Rhea" id="RHEA:25424"/>
        <dbReference type="ChEBI" id="CHEBI:16235"/>
        <dbReference type="ChEBI" id="CHEBI:33019"/>
        <dbReference type="ChEBI" id="CHEBI:58017"/>
        <dbReference type="ChEBI" id="CHEBI:58115"/>
        <dbReference type="EC" id="2.4.2.8"/>
    </reaction>
    <physiologicalReaction direction="right-to-left" evidence="1">
        <dbReference type="Rhea" id="RHEA:25426"/>
    </physiologicalReaction>
</comment>
<evidence type="ECO:0000313" key="4">
    <source>
        <dbReference type="EMBL" id="TFW27250.1"/>
    </source>
</evidence>
<comment type="caution">
    <text evidence="4">The sequence shown here is derived from an EMBL/GenBank/DDBJ whole genome shotgun (WGS) entry which is preliminary data.</text>
</comment>
<dbReference type="InterPro" id="IPR000836">
    <property type="entry name" value="PRTase_dom"/>
</dbReference>
<dbReference type="Proteomes" id="UP000297729">
    <property type="component" value="Unassembled WGS sequence"/>
</dbReference>